<evidence type="ECO:0000313" key="3">
    <source>
        <dbReference type="EMBL" id="RWR93587.1"/>
    </source>
</evidence>
<evidence type="ECO:0000256" key="1">
    <source>
        <dbReference type="SAM" id="Phobius"/>
    </source>
</evidence>
<feature type="transmembrane region" description="Helical" evidence="1">
    <location>
        <begin position="46"/>
        <end position="68"/>
    </location>
</feature>
<protein>
    <recommendedName>
        <fullName evidence="2">DUF4220 domain-containing protein</fullName>
    </recommendedName>
</protein>
<feature type="transmembrane region" description="Helical" evidence="1">
    <location>
        <begin position="318"/>
        <end position="342"/>
    </location>
</feature>
<dbReference type="Pfam" id="PF13968">
    <property type="entry name" value="DUF4220"/>
    <property type="match status" value="1"/>
</dbReference>
<proteinExistence type="predicted"/>
<dbReference type="PANTHER" id="PTHR31325">
    <property type="entry name" value="OS01G0798800 PROTEIN-RELATED"/>
    <property type="match status" value="1"/>
</dbReference>
<dbReference type="STRING" id="337451.A0A3S3NJU2"/>
<name>A0A3S3NJU2_9MAGN</name>
<dbReference type="AlphaFoldDB" id="A0A3S3NJU2"/>
<dbReference type="Proteomes" id="UP000283530">
    <property type="component" value="Unassembled WGS sequence"/>
</dbReference>
<dbReference type="OrthoDB" id="1689146at2759"/>
<dbReference type="Pfam" id="PF04578">
    <property type="entry name" value="DUF594"/>
    <property type="match status" value="1"/>
</dbReference>
<dbReference type="EMBL" id="QPKB01000010">
    <property type="protein sequence ID" value="RWR93587.1"/>
    <property type="molecule type" value="Genomic_DNA"/>
</dbReference>
<keyword evidence="4" id="KW-1185">Reference proteome</keyword>
<feature type="transmembrane region" description="Helical" evidence="1">
    <location>
        <begin position="142"/>
        <end position="160"/>
    </location>
</feature>
<comment type="caution">
    <text evidence="3">The sequence shown here is derived from an EMBL/GenBank/DDBJ whole genome shotgun (WGS) entry which is preliminary data.</text>
</comment>
<keyword evidence="1" id="KW-1133">Transmembrane helix</keyword>
<reference evidence="3 4" key="1">
    <citation type="journal article" date="2019" name="Nat. Plants">
        <title>Stout camphor tree genome fills gaps in understanding of flowering plant genome evolution.</title>
        <authorList>
            <person name="Chaw S.M."/>
            <person name="Liu Y.C."/>
            <person name="Wu Y.W."/>
            <person name="Wang H.Y."/>
            <person name="Lin C.I."/>
            <person name="Wu C.S."/>
            <person name="Ke H.M."/>
            <person name="Chang L.Y."/>
            <person name="Hsu C.Y."/>
            <person name="Yang H.T."/>
            <person name="Sudianto E."/>
            <person name="Hsu M.H."/>
            <person name="Wu K.P."/>
            <person name="Wang L.N."/>
            <person name="Leebens-Mack J.H."/>
            <person name="Tsai I.J."/>
        </authorList>
    </citation>
    <scope>NUCLEOTIDE SEQUENCE [LARGE SCALE GENOMIC DNA]</scope>
    <source>
        <strain evidence="4">cv. Chaw 1501</strain>
        <tissue evidence="3">Young leaves</tissue>
    </source>
</reference>
<keyword evidence="1" id="KW-0812">Transmembrane</keyword>
<evidence type="ECO:0000259" key="2">
    <source>
        <dbReference type="Pfam" id="PF13968"/>
    </source>
</evidence>
<gene>
    <name evidence="3" type="ORF">CKAN_02284900</name>
</gene>
<keyword evidence="1" id="KW-0472">Membrane</keyword>
<feature type="transmembrane region" description="Helical" evidence="1">
    <location>
        <begin position="15"/>
        <end position="34"/>
    </location>
</feature>
<evidence type="ECO:0000313" key="4">
    <source>
        <dbReference type="Proteomes" id="UP000283530"/>
    </source>
</evidence>
<sequence>MNVLPKRWTDLWNEWSIRVAILISLLFQIFLIMFASRRRNQASKLFILFIWSVYLLADWIAICALGLICSKQGQSDCNNYNQMHDTSKFNTIAFTGSKHNSSSQNDDMLLAFWAPFLLLHLGGPDTITAFAMEDNELWPRHLITLLFEVASAAYVFILSIPNNHLLAPTLLMFLAGIIKYSERNYALYLGSLEGFRDRMLKKPEPSIDYGKLMEEYAYRKECGEMVDVMSMIINANKKPEPSQDGETSDLVDKMRKAYRLFDMFKGMIVERTFSYHELEGSRTTFLGMSGQDAFQVVEFELNFLHEVLFTKAVVLHNLFGYVLRAICSCSIMVAFVSFFFLSRKHRFGFRKLDIAITYTLLGGAICLDAFALVMLILSDWTIVKLKSWPFCNTISKLILRVPPKKRWSASVSQYNLINHCIPADPTYLGRIVDRPTLFGKVDEMLCIQKMLRRMHIGTQSIDELQYSWDKDVTDELKEYIFGQLKEKPKRANYWKKAFSDFIVEEYPLEFGNMGKVDFDEGLLMWHMATDLCYFTDENAGKHDSITESKEDAVPVEASMHRKFCKILSDYLVYLLVMQPSMMPSSAGIGRIRYRDTCAEAKNYFHRVPLNGEKSDELIRRACHNLLFVTAEELEAASSISSVLLNARILAKDLKHMKAAKRWKIMSAVWTEMLVNVANQCPGIAHAQRLNKGGELLTFVWFLMNHLGSGELSIIKLV</sequence>
<feature type="transmembrane region" description="Helical" evidence="1">
    <location>
        <begin position="110"/>
        <end position="130"/>
    </location>
</feature>
<accession>A0A3S3NJU2</accession>
<organism evidence="3 4">
    <name type="scientific">Cinnamomum micranthum f. kanehirae</name>
    <dbReference type="NCBI Taxonomy" id="337451"/>
    <lineage>
        <taxon>Eukaryota</taxon>
        <taxon>Viridiplantae</taxon>
        <taxon>Streptophyta</taxon>
        <taxon>Embryophyta</taxon>
        <taxon>Tracheophyta</taxon>
        <taxon>Spermatophyta</taxon>
        <taxon>Magnoliopsida</taxon>
        <taxon>Magnoliidae</taxon>
        <taxon>Laurales</taxon>
        <taxon>Lauraceae</taxon>
        <taxon>Cinnamomum</taxon>
    </lineage>
</organism>
<dbReference type="InterPro" id="IPR007658">
    <property type="entry name" value="DUF594"/>
</dbReference>
<feature type="domain" description="DUF4220" evidence="2">
    <location>
        <begin position="51"/>
        <end position="418"/>
    </location>
</feature>
<feature type="transmembrane region" description="Helical" evidence="1">
    <location>
        <begin position="354"/>
        <end position="377"/>
    </location>
</feature>
<dbReference type="InterPro" id="IPR025315">
    <property type="entry name" value="DUF4220"/>
</dbReference>